<dbReference type="Gene3D" id="3.20.20.80">
    <property type="entry name" value="Glycosidases"/>
    <property type="match status" value="2"/>
</dbReference>
<name>A0AB39BVU8_9BACI</name>
<reference evidence="1" key="1">
    <citation type="submission" date="2024-07" db="EMBL/GenBank/DDBJ databases">
        <title>Identification and characteristics of an arsenic-resistant bacterial isolate, which belongs to a novel species.</title>
        <authorList>
            <person name="Juszczyk A."/>
            <person name="Kowalczyk A."/>
            <person name="Was K."/>
            <person name="Kosowicz W."/>
            <person name="Budzyn A."/>
            <person name="Latowski D."/>
        </authorList>
    </citation>
    <scope>NUCLEOTIDE SEQUENCE</scope>
    <source>
        <strain evidence="1">As8PL</strain>
    </source>
</reference>
<evidence type="ECO:0000313" key="1">
    <source>
        <dbReference type="EMBL" id="XDI37680.1"/>
    </source>
</evidence>
<evidence type="ECO:0008006" key="2">
    <source>
        <dbReference type="Google" id="ProtNLM"/>
    </source>
</evidence>
<dbReference type="EMBL" id="CP162551">
    <property type="protein sequence ID" value="XDI37680.1"/>
    <property type="molecule type" value="Genomic_DNA"/>
</dbReference>
<proteinExistence type="predicted"/>
<dbReference type="AlphaFoldDB" id="A0AB39BVU8"/>
<dbReference type="SUPFAM" id="SSF51445">
    <property type="entry name" value="(Trans)glycosidases"/>
    <property type="match status" value="1"/>
</dbReference>
<protein>
    <recommendedName>
        <fullName evidence="2">Glycosyl transferase family 2</fullName>
    </recommendedName>
</protein>
<sequence>MKKLLILIGVIILLSLLPMIAWFLDEPEPIEVAIIDKTVPDETFREHLGITWLLNHYQKTSVPMDLTSDYYGFVPNENEESHTIQALPSSYEGVDLIYLADTYGVYEEDLPWVQDDEKRKGERSSFVYGGLEMEEWSTILNHVNNEPSTLIVEFNSFASPTNPEVRESMTNHLNIEWTGWTGRFFDELDSSINDEIPQWMLDQYEEKWQYAGPGFVLVNDQTEELLVLVTGEHVSGDGVRLQFTEKGENAFGLTDSSEYMYWFDIVIEKDPEEVLAYYNWNLTSEGEVLLEEHGIPVQFAAMTQHEKNASRNYYFAGDFTDVRSVPSFYRYKGVSQIYKWFNQKDQSEQAFFWGTYVPVMKSILNEDQLEALPPTEKKPIATASENDLLYTSRINKDAFEVYVDGAWEELVIKGVNIGMGKPGVFPGEAAITYEEYARWLQLIGEMGANSIRVYTLHPPSFYQALKDYNEEAETPIYLFHGVWIEEESLEETLDAFDESHTEDFQSEMKTIVDVIHGNREVEAEPGHAHGKYEADVSPYVIGWILGIEWYPLMVENTNQLHSDIGDYQGEYVTTSGAEPFEYWLAEQMDTILDYEKKEYEWMRPISFTNWVTTDLLKHPAEPNPEEDLVGVNPNVIHLKNELEATNQFASYHVYPYYPDFLNFEESYLEFEDHRGQPNNYAAYLQELHQAHDIPVLIAEFGVPGSRGLTHENPFGWNQGFLSEQEQGEIIKHLYEDIIHEGMLGGLVFTWQDEWFKRTWNTMDYDNPDHRPFWSNAQTNEQQFGLLSFDRHKIKVDGDVSDWEENEPIYAAANQPLKSLHADHDERYLYLKLEVDHTSEALFEDIHPMILLDTIPEQGNHHLEGIKDLKAENGIDFMIDLKGLDEASLKVDSYYDFFKLQYTYQFKMLNQDEPLPIKNSGKFEPIHLALNQELFIPSQEKVIPFSYYETGKLRHGNGNPNASEYDSLADFYVNEEEGVIEIRIPWLLLNVKDPSSKEVMADLYFNPEGSITIEGIHIGALLLEKGQDSYKVHDSFPKLSEGTLSASDMNMYEWEDWVTPQYEERLKQSYYKVQEAFLSGD</sequence>
<dbReference type="InterPro" id="IPR017853">
    <property type="entry name" value="GH"/>
</dbReference>
<accession>A0AB39BVU8</accession>
<organism evidence="1">
    <name type="scientific">Alkalihalophilus sp. As8PL</name>
    <dbReference type="NCBI Taxonomy" id="3237103"/>
    <lineage>
        <taxon>Bacteria</taxon>
        <taxon>Bacillati</taxon>
        <taxon>Bacillota</taxon>
        <taxon>Bacilli</taxon>
        <taxon>Bacillales</taxon>
        <taxon>Bacillaceae</taxon>
        <taxon>Alkalihalophilus</taxon>
    </lineage>
</organism>
<dbReference type="RefSeq" id="WP_368505009.1">
    <property type="nucleotide sequence ID" value="NZ_CP162551.1"/>
</dbReference>
<gene>
    <name evidence="1" type="ORF">AB3N04_05005</name>
</gene>